<feature type="chain" id="PRO_5011750192" description="glycerophosphodiester phosphodiesterase" evidence="8">
    <location>
        <begin position="37"/>
        <end position="392"/>
    </location>
</feature>
<evidence type="ECO:0000256" key="8">
    <source>
        <dbReference type="SAM" id="SignalP"/>
    </source>
</evidence>
<dbReference type="GO" id="GO:0006629">
    <property type="term" value="P:lipid metabolic process"/>
    <property type="evidence" value="ECO:0007669"/>
    <property type="project" value="InterPro"/>
</dbReference>
<keyword evidence="4" id="KW-0319">Glycerol metabolism</keyword>
<dbReference type="RefSeq" id="WP_093712950.1">
    <property type="nucleotide sequence ID" value="NZ_FONG01000004.1"/>
</dbReference>
<dbReference type="PROSITE" id="PS51318">
    <property type="entry name" value="TAT"/>
    <property type="match status" value="1"/>
</dbReference>
<dbReference type="EC" id="3.1.4.46" evidence="2"/>
<dbReference type="PROSITE" id="PS51704">
    <property type="entry name" value="GP_PDE"/>
    <property type="match status" value="1"/>
</dbReference>
<comment type="catalytic activity">
    <reaction evidence="6">
        <text>a sn-glycero-3-phosphodiester + H2O = an alcohol + sn-glycerol 3-phosphate + H(+)</text>
        <dbReference type="Rhea" id="RHEA:12969"/>
        <dbReference type="ChEBI" id="CHEBI:15377"/>
        <dbReference type="ChEBI" id="CHEBI:15378"/>
        <dbReference type="ChEBI" id="CHEBI:30879"/>
        <dbReference type="ChEBI" id="CHEBI:57597"/>
        <dbReference type="ChEBI" id="CHEBI:83408"/>
        <dbReference type="EC" id="3.1.4.46"/>
    </reaction>
</comment>
<dbReference type="AlphaFoldDB" id="A0A1I2CDQ8"/>
<keyword evidence="5" id="KW-0378">Hydrolase</keyword>
<name>A0A1I2CDQ8_9ACTN</name>
<evidence type="ECO:0000313" key="10">
    <source>
        <dbReference type="EMBL" id="SFE66426.1"/>
    </source>
</evidence>
<protein>
    <recommendedName>
        <fullName evidence="2">glycerophosphodiester phosphodiesterase</fullName>
        <ecNumber evidence="2">3.1.4.46</ecNumber>
    </recommendedName>
</protein>
<dbReference type="CDD" id="cd08602">
    <property type="entry name" value="GDPD_ScGlpQ1_like"/>
    <property type="match status" value="1"/>
</dbReference>
<evidence type="ECO:0000256" key="1">
    <source>
        <dbReference type="ARBA" id="ARBA00007277"/>
    </source>
</evidence>
<dbReference type="GO" id="GO:0006071">
    <property type="term" value="P:glycerol metabolic process"/>
    <property type="evidence" value="ECO:0007669"/>
    <property type="project" value="UniProtKB-KW"/>
</dbReference>
<organism evidence="10 11">
    <name type="scientific">Actinacidiphila alni</name>
    <dbReference type="NCBI Taxonomy" id="380248"/>
    <lineage>
        <taxon>Bacteria</taxon>
        <taxon>Bacillati</taxon>
        <taxon>Actinomycetota</taxon>
        <taxon>Actinomycetes</taxon>
        <taxon>Kitasatosporales</taxon>
        <taxon>Streptomycetaceae</taxon>
        <taxon>Actinacidiphila</taxon>
    </lineage>
</organism>
<sequence>MTDDQHKTGLGRRAVLSAAALGAGGAVLGTAGTAQAQDRTAAPQHGRPGHGGAPALPRPTIVGHRGTAGYRPEHTFGSYEYALEIGADVVEQDVVPTKDGHLVCRHEPEIGGTTDVADHPEFAGRRTTKTIDGVPTTGWFTEDFTLAELKRLRAVERLPAVRQRNTIYNGRWAVPTFEEVLAWADREGRKRGKAVWLHTETKHPTYFRGIGLPLEERLITLLKRYGRHRSDAPQFLQSFEADSLQRLGRLGGAAPKIFLLNGLTSQPWDFVVAGDKRTVADLVTPAGLRWIAGFAQGIGPTTDVIIPRDASGRLLKPTAVVRDAHKAGLVLHPFTARNENQFLPADFQVGTDPNAYGDALAAFRTWFATGIDGLFTDNADTAVLAREDFWNS</sequence>
<feature type="signal peptide" evidence="8">
    <location>
        <begin position="1"/>
        <end position="36"/>
    </location>
</feature>
<dbReference type="OrthoDB" id="9758957at2"/>
<evidence type="ECO:0000256" key="4">
    <source>
        <dbReference type="ARBA" id="ARBA00022798"/>
    </source>
</evidence>
<dbReference type="PANTHER" id="PTHR43620:SF7">
    <property type="entry name" value="GLYCEROPHOSPHODIESTER PHOSPHODIESTERASE GDPD5-RELATED"/>
    <property type="match status" value="1"/>
</dbReference>
<dbReference type="Pfam" id="PF03009">
    <property type="entry name" value="GDPD"/>
    <property type="match status" value="1"/>
</dbReference>
<reference evidence="10 11" key="1">
    <citation type="submission" date="2016-10" db="EMBL/GenBank/DDBJ databases">
        <authorList>
            <person name="de Groot N.N."/>
        </authorList>
    </citation>
    <scope>NUCLEOTIDE SEQUENCE [LARGE SCALE GENOMIC DNA]</scope>
    <source>
        <strain evidence="10 11">CGMCC 4.3510</strain>
    </source>
</reference>
<feature type="domain" description="GP-PDE" evidence="9">
    <location>
        <begin position="59"/>
        <end position="386"/>
    </location>
</feature>
<evidence type="ECO:0000313" key="11">
    <source>
        <dbReference type="Proteomes" id="UP000199323"/>
    </source>
</evidence>
<evidence type="ECO:0000256" key="6">
    <source>
        <dbReference type="ARBA" id="ARBA00047512"/>
    </source>
</evidence>
<dbReference type="Proteomes" id="UP000199323">
    <property type="component" value="Unassembled WGS sequence"/>
</dbReference>
<dbReference type="InterPro" id="IPR030395">
    <property type="entry name" value="GP_PDE_dom"/>
</dbReference>
<dbReference type="GO" id="GO:0008889">
    <property type="term" value="F:glycerophosphodiester phosphodiesterase activity"/>
    <property type="evidence" value="ECO:0007669"/>
    <property type="project" value="UniProtKB-EC"/>
</dbReference>
<keyword evidence="11" id="KW-1185">Reference proteome</keyword>
<evidence type="ECO:0000256" key="3">
    <source>
        <dbReference type="ARBA" id="ARBA00022729"/>
    </source>
</evidence>
<accession>A0A1I2CDQ8</accession>
<dbReference type="InterPro" id="IPR006311">
    <property type="entry name" value="TAT_signal"/>
</dbReference>
<evidence type="ECO:0000259" key="9">
    <source>
        <dbReference type="PROSITE" id="PS51704"/>
    </source>
</evidence>
<keyword evidence="3 8" id="KW-0732">Signal</keyword>
<dbReference type="PANTHER" id="PTHR43620">
    <property type="entry name" value="GLYCEROPHOSPHORYL DIESTER PHOSPHODIESTERASE"/>
    <property type="match status" value="1"/>
</dbReference>
<evidence type="ECO:0000256" key="7">
    <source>
        <dbReference type="SAM" id="MobiDB-lite"/>
    </source>
</evidence>
<feature type="region of interest" description="Disordered" evidence="7">
    <location>
        <begin position="31"/>
        <end position="67"/>
    </location>
</feature>
<dbReference type="STRING" id="380248.SAMN05216251_104287"/>
<dbReference type="GO" id="GO:0042597">
    <property type="term" value="C:periplasmic space"/>
    <property type="evidence" value="ECO:0007669"/>
    <property type="project" value="TreeGrafter"/>
</dbReference>
<dbReference type="SUPFAM" id="SSF51695">
    <property type="entry name" value="PLC-like phosphodiesterases"/>
    <property type="match status" value="1"/>
</dbReference>
<proteinExistence type="inferred from homology"/>
<evidence type="ECO:0000256" key="5">
    <source>
        <dbReference type="ARBA" id="ARBA00022801"/>
    </source>
</evidence>
<comment type="similarity">
    <text evidence="1">Belongs to the glycerophosphoryl diester phosphodiesterase family.</text>
</comment>
<dbReference type="InterPro" id="IPR017946">
    <property type="entry name" value="PLC-like_Pdiesterase_TIM-brl"/>
</dbReference>
<gene>
    <name evidence="10" type="ORF">SAMN05216251_104287</name>
</gene>
<dbReference type="EMBL" id="FONG01000004">
    <property type="protein sequence ID" value="SFE66426.1"/>
    <property type="molecule type" value="Genomic_DNA"/>
</dbReference>
<dbReference type="Gene3D" id="3.20.20.190">
    <property type="entry name" value="Phosphatidylinositol (PI) phosphodiesterase"/>
    <property type="match status" value="1"/>
</dbReference>
<evidence type="ECO:0000256" key="2">
    <source>
        <dbReference type="ARBA" id="ARBA00012247"/>
    </source>
</evidence>